<evidence type="ECO:0000313" key="2">
    <source>
        <dbReference type="Proteomes" id="UP001597119"/>
    </source>
</evidence>
<dbReference type="RefSeq" id="WP_247375712.1">
    <property type="nucleotide sequence ID" value="NZ_JALLGV010000001.1"/>
</dbReference>
<sequence length="142" mass="15524">MLRDEFETPGERDPEELQTAYEQELAETVETQGIDAVAEATGVDESTLEALVDGESPELTLEDAAGILATDPDRPDADFILADARDILLMGMSTAVLDVEAIQSGIDGQLEAKEIQQKVEGRYPITLGEYAVLHQFIESEKR</sequence>
<dbReference type="Proteomes" id="UP001597119">
    <property type="component" value="Unassembled WGS sequence"/>
</dbReference>
<protein>
    <submittedName>
        <fullName evidence="1">DUF5791 family protein</fullName>
    </submittedName>
</protein>
<dbReference type="EMBL" id="JBHUDJ010000003">
    <property type="protein sequence ID" value="MFD1586939.1"/>
    <property type="molecule type" value="Genomic_DNA"/>
</dbReference>
<dbReference type="AlphaFoldDB" id="A0ABD6CC36"/>
<accession>A0ABD6CC36</accession>
<comment type="caution">
    <text evidence="1">The sequence shown here is derived from an EMBL/GenBank/DDBJ whole genome shotgun (WGS) entry which is preliminary data.</text>
</comment>
<dbReference type="Pfam" id="PF19104">
    <property type="entry name" value="DUF5791"/>
    <property type="match status" value="1"/>
</dbReference>
<proteinExistence type="predicted"/>
<name>A0ABD6CC36_9EURY</name>
<organism evidence="1 2">
    <name type="scientific">Halorientalis brevis</name>
    <dbReference type="NCBI Taxonomy" id="1126241"/>
    <lineage>
        <taxon>Archaea</taxon>
        <taxon>Methanobacteriati</taxon>
        <taxon>Methanobacteriota</taxon>
        <taxon>Stenosarchaea group</taxon>
        <taxon>Halobacteria</taxon>
        <taxon>Halobacteriales</taxon>
        <taxon>Haloarculaceae</taxon>
        <taxon>Halorientalis</taxon>
    </lineage>
</organism>
<keyword evidence="2" id="KW-1185">Reference proteome</keyword>
<evidence type="ECO:0000313" key="1">
    <source>
        <dbReference type="EMBL" id="MFD1586939.1"/>
    </source>
</evidence>
<gene>
    <name evidence="1" type="ORF">ACFR9U_08085</name>
</gene>
<reference evidence="1 2" key="1">
    <citation type="journal article" date="2019" name="Int. J. Syst. Evol. Microbiol.">
        <title>The Global Catalogue of Microorganisms (GCM) 10K type strain sequencing project: providing services to taxonomists for standard genome sequencing and annotation.</title>
        <authorList>
            <consortium name="The Broad Institute Genomics Platform"/>
            <consortium name="The Broad Institute Genome Sequencing Center for Infectious Disease"/>
            <person name="Wu L."/>
            <person name="Ma J."/>
        </authorList>
    </citation>
    <scope>NUCLEOTIDE SEQUENCE [LARGE SCALE GENOMIC DNA]</scope>
    <source>
        <strain evidence="1 2">CGMCC 1.12125</strain>
    </source>
</reference>
<dbReference type="InterPro" id="IPR043809">
    <property type="entry name" value="DUF5791"/>
</dbReference>